<evidence type="ECO:0000313" key="9">
    <source>
        <dbReference type="Proteomes" id="UP000248889"/>
    </source>
</evidence>
<organism evidence="8 9">
    <name type="scientific">Streptacidiphilus pinicola</name>
    <dbReference type="NCBI Taxonomy" id="2219663"/>
    <lineage>
        <taxon>Bacteria</taxon>
        <taxon>Bacillati</taxon>
        <taxon>Actinomycetota</taxon>
        <taxon>Actinomycetes</taxon>
        <taxon>Kitasatosporales</taxon>
        <taxon>Streptomycetaceae</taxon>
        <taxon>Streptacidiphilus</taxon>
    </lineage>
</organism>
<dbReference type="Proteomes" id="UP000248889">
    <property type="component" value="Unassembled WGS sequence"/>
</dbReference>
<name>A0A2X0KIK8_9ACTN</name>
<evidence type="ECO:0000259" key="7">
    <source>
        <dbReference type="Pfam" id="PF00892"/>
    </source>
</evidence>
<keyword evidence="5 6" id="KW-0472">Membrane</keyword>
<evidence type="ECO:0000256" key="6">
    <source>
        <dbReference type="SAM" id="Phobius"/>
    </source>
</evidence>
<proteinExistence type="inferred from homology"/>
<feature type="transmembrane region" description="Helical" evidence="6">
    <location>
        <begin position="26"/>
        <end position="44"/>
    </location>
</feature>
<dbReference type="OrthoDB" id="9815120at2"/>
<gene>
    <name evidence="8" type="ORF">DN069_04715</name>
</gene>
<comment type="similarity">
    <text evidence="2">Belongs to the EamA transporter family.</text>
</comment>
<feature type="transmembrane region" description="Helical" evidence="6">
    <location>
        <begin position="160"/>
        <end position="178"/>
    </location>
</feature>
<dbReference type="InterPro" id="IPR050638">
    <property type="entry name" value="AA-Vitamin_Transporters"/>
</dbReference>
<accession>A0A2X0KIK8</accession>
<dbReference type="PANTHER" id="PTHR32322">
    <property type="entry name" value="INNER MEMBRANE TRANSPORTER"/>
    <property type="match status" value="1"/>
</dbReference>
<evidence type="ECO:0000256" key="2">
    <source>
        <dbReference type="ARBA" id="ARBA00007362"/>
    </source>
</evidence>
<dbReference type="SUPFAM" id="SSF103481">
    <property type="entry name" value="Multidrug resistance efflux transporter EmrE"/>
    <property type="match status" value="2"/>
</dbReference>
<keyword evidence="9" id="KW-1185">Reference proteome</keyword>
<evidence type="ECO:0000256" key="5">
    <source>
        <dbReference type="ARBA" id="ARBA00023136"/>
    </source>
</evidence>
<evidence type="ECO:0000256" key="4">
    <source>
        <dbReference type="ARBA" id="ARBA00022989"/>
    </source>
</evidence>
<sequence>MGVASMVTVQFGSALAIPMFAKLGVLGTAGVRLAWAGIVLLVLVRPRRRDFAGRDLAACAGLGVVTAGLMVFFALAIARLPFGTASALEFLGPLAVSLFGPGHGRRVWTGAAGLGVVLLTEPWHGGVDPLGLAFALAAAACWASYILLTQHVGDRVTGLSGLAVSMPVAAVVSMLVAGPTLGGRLSWEPVLIMLGLAVLSPLVPYALEFQALRRLTASSFGTLMSLEPAIALGIGIVVLHQIPGTGPALGVALVVVAGVGATSSGARPEPEHAPAPAVMAVPVAGAEERPALVGAGR</sequence>
<protein>
    <submittedName>
        <fullName evidence="8">EamA family transporter</fullName>
    </submittedName>
</protein>
<keyword evidence="3 6" id="KW-0812">Transmembrane</keyword>
<dbReference type="GO" id="GO:0016020">
    <property type="term" value="C:membrane"/>
    <property type="evidence" value="ECO:0007669"/>
    <property type="project" value="UniProtKB-SubCell"/>
</dbReference>
<comment type="caution">
    <text evidence="8">The sequence shown here is derived from an EMBL/GenBank/DDBJ whole genome shotgun (WGS) entry which is preliminary data.</text>
</comment>
<dbReference type="PANTHER" id="PTHR32322:SF2">
    <property type="entry name" value="EAMA DOMAIN-CONTAINING PROTEIN"/>
    <property type="match status" value="1"/>
</dbReference>
<dbReference type="InterPro" id="IPR037185">
    <property type="entry name" value="EmrE-like"/>
</dbReference>
<comment type="subcellular location">
    <subcellularLocation>
        <location evidence="1">Membrane</location>
        <topology evidence="1">Multi-pass membrane protein</topology>
    </subcellularLocation>
</comment>
<feature type="transmembrane region" description="Helical" evidence="6">
    <location>
        <begin position="130"/>
        <end position="148"/>
    </location>
</feature>
<evidence type="ECO:0000256" key="1">
    <source>
        <dbReference type="ARBA" id="ARBA00004141"/>
    </source>
</evidence>
<dbReference type="EMBL" id="QKYN01000020">
    <property type="protein sequence ID" value="RAG86859.1"/>
    <property type="molecule type" value="Genomic_DNA"/>
</dbReference>
<evidence type="ECO:0000313" key="8">
    <source>
        <dbReference type="EMBL" id="RAG86859.1"/>
    </source>
</evidence>
<keyword evidence="4 6" id="KW-1133">Transmembrane helix</keyword>
<feature type="transmembrane region" description="Helical" evidence="6">
    <location>
        <begin position="219"/>
        <end position="242"/>
    </location>
</feature>
<feature type="transmembrane region" description="Helical" evidence="6">
    <location>
        <begin position="190"/>
        <end position="207"/>
    </location>
</feature>
<feature type="transmembrane region" description="Helical" evidence="6">
    <location>
        <begin position="56"/>
        <end position="76"/>
    </location>
</feature>
<dbReference type="AlphaFoldDB" id="A0A2X0KIK8"/>
<evidence type="ECO:0000256" key="3">
    <source>
        <dbReference type="ARBA" id="ARBA00022692"/>
    </source>
</evidence>
<feature type="domain" description="EamA" evidence="7">
    <location>
        <begin position="130"/>
        <end position="257"/>
    </location>
</feature>
<dbReference type="Pfam" id="PF00892">
    <property type="entry name" value="EamA"/>
    <property type="match status" value="1"/>
</dbReference>
<dbReference type="InterPro" id="IPR000620">
    <property type="entry name" value="EamA_dom"/>
</dbReference>
<reference evidence="8 9" key="1">
    <citation type="submission" date="2018-06" db="EMBL/GenBank/DDBJ databases">
        <title>Streptacidiphilus pinicola sp. nov., isolated from pine grove soil.</title>
        <authorList>
            <person name="Roh S.G."/>
            <person name="Park S."/>
            <person name="Kim M.-K."/>
            <person name="Yun B.-R."/>
            <person name="Park J."/>
            <person name="Kim M.J."/>
            <person name="Kim Y.S."/>
            <person name="Kim S.B."/>
        </authorList>
    </citation>
    <scope>NUCLEOTIDE SEQUENCE [LARGE SCALE GENOMIC DNA]</scope>
    <source>
        <strain evidence="8 9">MMS16-CNU450</strain>
    </source>
</reference>